<feature type="compositionally biased region" description="Basic and acidic residues" evidence="1">
    <location>
        <begin position="646"/>
        <end position="682"/>
    </location>
</feature>
<keyword evidence="4" id="KW-1185">Reference proteome</keyword>
<protein>
    <submittedName>
        <fullName evidence="2">Uncharacterized protein</fullName>
    </submittedName>
</protein>
<dbReference type="EMBL" id="CAJNOQ010004257">
    <property type="protein sequence ID" value="CAF1051444.1"/>
    <property type="molecule type" value="Genomic_DNA"/>
</dbReference>
<dbReference type="AlphaFoldDB" id="A0A814KEL1"/>
<feature type="region of interest" description="Disordered" evidence="1">
    <location>
        <begin position="641"/>
        <end position="710"/>
    </location>
</feature>
<gene>
    <name evidence="2" type="ORF">GPM918_LOCUS16305</name>
    <name evidence="3" type="ORF">SRO942_LOCUS16305</name>
</gene>
<evidence type="ECO:0000313" key="2">
    <source>
        <dbReference type="EMBL" id="CAF1051444.1"/>
    </source>
</evidence>
<dbReference type="Proteomes" id="UP000663829">
    <property type="component" value="Unassembled WGS sequence"/>
</dbReference>
<feature type="compositionally biased region" description="Low complexity" evidence="1">
    <location>
        <begin position="117"/>
        <end position="135"/>
    </location>
</feature>
<feature type="compositionally biased region" description="Basic residues" evidence="1">
    <location>
        <begin position="692"/>
        <end position="701"/>
    </location>
</feature>
<dbReference type="Proteomes" id="UP000681722">
    <property type="component" value="Unassembled WGS sequence"/>
</dbReference>
<dbReference type="InterPro" id="IPR008962">
    <property type="entry name" value="PapD-like_sf"/>
</dbReference>
<dbReference type="Gene3D" id="2.60.40.10">
    <property type="entry name" value="Immunoglobulins"/>
    <property type="match status" value="1"/>
</dbReference>
<accession>A0A814KEL1</accession>
<name>A0A814KEL1_9BILA</name>
<evidence type="ECO:0000313" key="4">
    <source>
        <dbReference type="Proteomes" id="UP000663829"/>
    </source>
</evidence>
<dbReference type="SUPFAM" id="SSF49354">
    <property type="entry name" value="PapD-like"/>
    <property type="match status" value="1"/>
</dbReference>
<proteinExistence type="predicted"/>
<reference evidence="2" key="1">
    <citation type="submission" date="2021-02" db="EMBL/GenBank/DDBJ databases">
        <authorList>
            <person name="Nowell W R."/>
        </authorList>
    </citation>
    <scope>NUCLEOTIDE SEQUENCE</scope>
</reference>
<comment type="caution">
    <text evidence="2">The sequence shown here is derived from an EMBL/GenBank/DDBJ whole genome shotgun (WGS) entry which is preliminary data.</text>
</comment>
<evidence type="ECO:0000256" key="1">
    <source>
        <dbReference type="SAM" id="MobiDB-lite"/>
    </source>
</evidence>
<evidence type="ECO:0000313" key="3">
    <source>
        <dbReference type="EMBL" id="CAF3820943.1"/>
    </source>
</evidence>
<organism evidence="2 4">
    <name type="scientific">Didymodactylos carnosus</name>
    <dbReference type="NCBI Taxonomy" id="1234261"/>
    <lineage>
        <taxon>Eukaryota</taxon>
        <taxon>Metazoa</taxon>
        <taxon>Spiralia</taxon>
        <taxon>Gnathifera</taxon>
        <taxon>Rotifera</taxon>
        <taxon>Eurotatoria</taxon>
        <taxon>Bdelloidea</taxon>
        <taxon>Philodinida</taxon>
        <taxon>Philodinidae</taxon>
        <taxon>Didymodactylos</taxon>
    </lineage>
</organism>
<dbReference type="InterPro" id="IPR013783">
    <property type="entry name" value="Ig-like_fold"/>
</dbReference>
<dbReference type="EMBL" id="CAJOBC010004257">
    <property type="protein sequence ID" value="CAF3820943.1"/>
    <property type="molecule type" value="Genomic_DNA"/>
</dbReference>
<sequence>MSEHPNTSSMLLDKDISARASLFGQRLKSMNDTFFSSILNTTKNKQEKVVVKNAQDFHQMNVNNDFTFGASSSSTSTTTDQYSFTFNQQSHREDEDIDLQPTSPIKTRRKESCNHKINQSSTPNNSNTNIYNPSSDLSQISSITVSTHNKNDATIHMPTSKQSPQQQNPTAIIVDYSATSPPPSLTINQSHQPQAMIPSHPYPYYYPVLSFHPPTMPVFLYPRTHPILTHDPHNNGPIVTTLNSQLSAGNDKSQQMWNFSSHQSSTSSVKSSVDHYHWWLDIPSSMDLKSCYVNQTVSVDIQITNNGSLENLLSVGICTWDIIQNTSLLGEDEHHHTAHTECPFILDKTEYLVKSQQLLNIKIHFYPRLVGNYCSKLFVRCNHCQLQSQSSIISLVAVCQQPQIETTPLYCQFGLLMKSVDNSKQMKQGKSNLSKLQLTLDSCEQEYTIYVTCNTKGTISENKKHKEKGDIFISYDDCLLKTIQLKSTIGRAELESLSSQPLLFFGDNLRHLMLKNVGSVSGIYSFSFPNETLKLFDVEPQTCIIKPQQIQTLTITYNEQQNTHDSFVTQSVMQLYRRYYTADKYQDDYENDVKRGMEGKWVFIWANIGTEEQPNLELQSFQSTEEREQLTQKLEKVQRNEQVGVDETKKAKRTEKVKIAHSNEELNKSKPKDKLGRAHSVEKSQSSATKVGKLRKSKKKNVKVEHAEIF</sequence>
<feature type="region of interest" description="Disordered" evidence="1">
    <location>
        <begin position="87"/>
        <end position="135"/>
    </location>
</feature>